<dbReference type="GO" id="GO:0097347">
    <property type="term" value="C:TAM protein secretion complex"/>
    <property type="evidence" value="ECO:0007669"/>
    <property type="project" value="TreeGrafter"/>
</dbReference>
<keyword evidence="2" id="KW-0812">Transmembrane</keyword>
<evidence type="ECO:0000313" key="7">
    <source>
        <dbReference type="EMBL" id="NNM73577.1"/>
    </source>
</evidence>
<evidence type="ECO:0000313" key="8">
    <source>
        <dbReference type="Proteomes" id="UP000564885"/>
    </source>
</evidence>
<gene>
    <name evidence="7" type="ORF">HJG44_14410</name>
</gene>
<evidence type="ECO:0000256" key="5">
    <source>
        <dbReference type="SAM" id="SignalP"/>
    </source>
</evidence>
<evidence type="ECO:0000256" key="4">
    <source>
        <dbReference type="ARBA" id="ARBA00023136"/>
    </source>
</evidence>
<reference evidence="7 8" key="1">
    <citation type="submission" date="2020-04" db="EMBL/GenBank/DDBJ databases">
        <title>Enterovirga sp. isolate from soil.</title>
        <authorList>
            <person name="Chea S."/>
            <person name="Kim D.-U."/>
        </authorList>
    </citation>
    <scope>NUCLEOTIDE SEQUENCE [LARGE SCALE GENOMIC DNA]</scope>
    <source>
        <strain evidence="7 8">DB1703</strain>
    </source>
</reference>
<keyword evidence="3" id="KW-1133">Transmembrane helix</keyword>
<feature type="domain" description="Translocation and assembly module TamB C-terminal" evidence="6">
    <location>
        <begin position="1081"/>
        <end position="1418"/>
    </location>
</feature>
<evidence type="ECO:0000256" key="1">
    <source>
        <dbReference type="ARBA" id="ARBA00004167"/>
    </source>
</evidence>
<evidence type="ECO:0000256" key="3">
    <source>
        <dbReference type="ARBA" id="ARBA00022989"/>
    </source>
</evidence>
<keyword evidence="5" id="KW-0732">Signal</keyword>
<organism evidence="7 8">
    <name type="scientific">Enterovirga aerilata</name>
    <dbReference type="NCBI Taxonomy" id="2730920"/>
    <lineage>
        <taxon>Bacteria</taxon>
        <taxon>Pseudomonadati</taxon>
        <taxon>Pseudomonadota</taxon>
        <taxon>Alphaproteobacteria</taxon>
        <taxon>Hyphomicrobiales</taxon>
        <taxon>Methylobacteriaceae</taxon>
        <taxon>Enterovirga</taxon>
    </lineage>
</organism>
<dbReference type="Proteomes" id="UP000564885">
    <property type="component" value="Unassembled WGS sequence"/>
</dbReference>
<feature type="chain" id="PRO_5032862174" description="Translocation and assembly module TamB C-terminal domain-containing protein" evidence="5">
    <location>
        <begin position="28"/>
        <end position="1430"/>
    </location>
</feature>
<dbReference type="EMBL" id="JABEPP010000004">
    <property type="protein sequence ID" value="NNM73577.1"/>
    <property type="molecule type" value="Genomic_DNA"/>
</dbReference>
<dbReference type="GO" id="GO:0005886">
    <property type="term" value="C:plasma membrane"/>
    <property type="evidence" value="ECO:0007669"/>
    <property type="project" value="InterPro"/>
</dbReference>
<dbReference type="GO" id="GO:0009306">
    <property type="term" value="P:protein secretion"/>
    <property type="evidence" value="ECO:0007669"/>
    <property type="project" value="InterPro"/>
</dbReference>
<keyword evidence="8" id="KW-1185">Reference proteome</keyword>
<sequence>MRFRRTFLALLCLALAALGGLTLAGRAADEEKGILASLISRALSTPTTRVSIGTIEGALSSDATIRDIQISDRDGVWLRLDRARIVWRRLALLSRRLEIDRLEVGILDVARRPLPAEIPVEGEDQPLLPELPVRVEIKDFALAELRLGEPIFGTAARLAATGAARLGNPSEGLDLRFEARRLDAGGQFTARLGLVPQGERLTLALDLDEPAGGLLARAINIPGLPPVRLDLDGDGTLDAFQSRLTFDAGQGIGARGGATLGRDGPARRLALDMTAEIAGLLPEIAAPVFAGTTRLTGTATYGDDGAVTIPGITLAAAAARLDIAGGMNPDQVADLRITAANLPNAAQRTAVSGAEIRRLAFDGRVTGPITSPRIDATLNAEDAQLPAGRLARLDASFAAVPSGTVTSAGTRIELTADARATGLAAADPALARAVGTELTLSLKGVSAAESRIDVERLELRTPTLSARYAGRLGSGELRGQLEAGAADLSRFAALAGLPGLRGAATLKADVEGTPRANRYNAVIDAHASRLDTGIEPADGLLGGRLDAAGTVRLTPEGGFGFQEMRVTGRNANIRLDGTAAPDASNMTLAVTVPDLRRADSRVSGRGSITGQLTGPLASPDATLRIAVTDGTALGRPVPRLVVDLTGRDLVRSPDVRLALDGEVDRKPARGGLHLARTPDGQITADDVDLAIGSVAVTGGVTLQPDWLASGKLNVAAGNLDDISPLLLTRASGALNAEIALDLAEGGQNAAVKADGSRLAAYGAQLDRVTADVSATDLYRRPVISGDAAVDELLVAGERISRIRFNARGTPQASDVILTATARGFDLDARARVVPAERIRVELTQFGASRGRDRIAIAQPATFTLADGTVEIRGLAVALGAGRLTVDGTAGPRLALRAVARAVPLSAAEIFAPGLGLSGTLEGQASIAGSPSAPTGEYQARISRLVLAQTRDLGLPPADIAASGRLNGERATIDATLAAGRAGQIRVGGSVPVGAGALDLTIRGGIDAGAATAGLLAAAGRRLAGRVEVDARVGGTPAAPQASGTATLSGGSFTDALQGTRLDNLRARIVARGEEIVIESASATTRNEGAISASGRVRIDPGAGFPGQIRVEGRRAELVRSGVATLVANLAVQISGPLVRDPRVSGRVEVLTLDVAIPERLPATLGPLPGTRHVNPTRTARARLALDARNRKGGRAAPPFDATLDLAIAAPGRIFVHGRGLIAELGGELRLTGTLARPNPVGAFELRSGRLQVVSARLDFARGRLTFSGELTPELDFLAQTSAGGATIEIAITGPASEPAFEFRSNPDLPRDEILSRLLFNSPSGQLTTAQALALAQAAAQFSAGGDDPFESLRRDLGLQGLDVNLGAAGGPGLGLNRALNDRLSVGVRAGAGASGTGLGIDFRVTNELKLKGEVGANGATSVGIGGDYEW</sequence>
<protein>
    <recommendedName>
        <fullName evidence="6">Translocation and assembly module TamB C-terminal domain-containing protein</fullName>
    </recommendedName>
</protein>
<comment type="subcellular location">
    <subcellularLocation>
        <location evidence="1">Membrane</location>
        <topology evidence="1">Single-pass membrane protein</topology>
    </subcellularLocation>
</comment>
<keyword evidence="4" id="KW-0472">Membrane</keyword>
<dbReference type="Pfam" id="PF04357">
    <property type="entry name" value="TamB"/>
    <property type="match status" value="1"/>
</dbReference>
<dbReference type="InterPro" id="IPR007452">
    <property type="entry name" value="TamB_C"/>
</dbReference>
<comment type="caution">
    <text evidence="7">The sequence shown here is derived from an EMBL/GenBank/DDBJ whole genome shotgun (WGS) entry which is preliminary data.</text>
</comment>
<dbReference type="RefSeq" id="WP_171219083.1">
    <property type="nucleotide sequence ID" value="NZ_JABEPP010000004.1"/>
</dbReference>
<dbReference type="PANTHER" id="PTHR36985">
    <property type="entry name" value="TRANSLOCATION AND ASSEMBLY MODULE SUBUNIT TAMB"/>
    <property type="match status" value="1"/>
</dbReference>
<dbReference type="PANTHER" id="PTHR36985:SF1">
    <property type="entry name" value="TRANSLOCATION AND ASSEMBLY MODULE SUBUNIT TAMB"/>
    <property type="match status" value="1"/>
</dbReference>
<feature type="signal peptide" evidence="5">
    <location>
        <begin position="1"/>
        <end position="27"/>
    </location>
</feature>
<evidence type="ECO:0000256" key="2">
    <source>
        <dbReference type="ARBA" id="ARBA00022692"/>
    </source>
</evidence>
<evidence type="ECO:0000259" key="6">
    <source>
        <dbReference type="Pfam" id="PF04357"/>
    </source>
</evidence>
<name>A0A849IC76_9HYPH</name>
<accession>A0A849IC76</accession>
<proteinExistence type="predicted"/>